<protein>
    <submittedName>
        <fullName evidence="1">Uncharacterized protein</fullName>
    </submittedName>
</protein>
<sequence length="101" mass="11052">AAALATQGYMSYLRREASGVFTAKTAVAPELLTRENVWDYLIPTESVLPFPELGEVDARIFNGVGVPVQASNGQYKLRRDGEFYGIARVTNGVARAEKKLC</sequence>
<accession>A0A9D2DY83</accession>
<proteinExistence type="predicted"/>
<feature type="non-terminal residue" evidence="1">
    <location>
        <position position="1"/>
    </location>
</feature>
<reference evidence="1" key="1">
    <citation type="journal article" date="2021" name="PeerJ">
        <title>Extensive microbial diversity within the chicken gut microbiome revealed by metagenomics and culture.</title>
        <authorList>
            <person name="Gilroy R."/>
            <person name="Ravi A."/>
            <person name="Getino M."/>
            <person name="Pursley I."/>
            <person name="Horton D.L."/>
            <person name="Alikhan N.F."/>
            <person name="Baker D."/>
            <person name="Gharbi K."/>
            <person name="Hall N."/>
            <person name="Watson M."/>
            <person name="Adriaenssens E.M."/>
            <person name="Foster-Nyarko E."/>
            <person name="Jarju S."/>
            <person name="Secka A."/>
            <person name="Antonio M."/>
            <person name="Oren A."/>
            <person name="Chaudhuri R.R."/>
            <person name="La Ragione R."/>
            <person name="Hildebrand F."/>
            <person name="Pallen M.J."/>
        </authorList>
    </citation>
    <scope>NUCLEOTIDE SEQUENCE</scope>
    <source>
        <strain evidence="1">CHK33-5263</strain>
    </source>
</reference>
<organism evidence="1 2">
    <name type="scientific">Candidatus Gallimonas intestinigallinarum</name>
    <dbReference type="NCBI Taxonomy" id="2838604"/>
    <lineage>
        <taxon>Bacteria</taxon>
        <taxon>Bacillati</taxon>
        <taxon>Bacillota</taxon>
        <taxon>Clostridia</taxon>
        <taxon>Candidatus Gallimonas</taxon>
    </lineage>
</organism>
<comment type="caution">
    <text evidence="1">The sequence shown here is derived from an EMBL/GenBank/DDBJ whole genome shotgun (WGS) entry which is preliminary data.</text>
</comment>
<evidence type="ECO:0000313" key="1">
    <source>
        <dbReference type="EMBL" id="HIZ25256.1"/>
    </source>
</evidence>
<name>A0A9D2DY83_9FIRM</name>
<dbReference type="EMBL" id="DXBS01000134">
    <property type="protein sequence ID" value="HIZ25256.1"/>
    <property type="molecule type" value="Genomic_DNA"/>
</dbReference>
<gene>
    <name evidence="1" type="ORF">H9812_07325</name>
</gene>
<reference evidence="1" key="2">
    <citation type="submission" date="2021-04" db="EMBL/GenBank/DDBJ databases">
        <authorList>
            <person name="Gilroy R."/>
        </authorList>
    </citation>
    <scope>NUCLEOTIDE SEQUENCE</scope>
    <source>
        <strain evidence="1">CHK33-5263</strain>
    </source>
</reference>
<dbReference type="Proteomes" id="UP000824044">
    <property type="component" value="Unassembled WGS sequence"/>
</dbReference>
<dbReference type="AlphaFoldDB" id="A0A9D2DY83"/>
<evidence type="ECO:0000313" key="2">
    <source>
        <dbReference type="Proteomes" id="UP000824044"/>
    </source>
</evidence>